<sequence length="67" mass="8135">MMDQTYIDNSHYSEIKILKEEVELLQERVCHLRQKIDHLQRHCKHLFLETAGMRECQKCGFSESTYY</sequence>
<accession>A0ABT9XXK5</accession>
<protein>
    <submittedName>
        <fullName evidence="1">RNase H-like nuclease (RuvC/YqgF family)</fullName>
    </submittedName>
</protein>
<gene>
    <name evidence="1" type="ORF">J2S10_003311</name>
</gene>
<name>A0ABT9XXK5_9BACI</name>
<keyword evidence="2" id="KW-1185">Reference proteome</keyword>
<dbReference type="EMBL" id="JAUSTW010000005">
    <property type="protein sequence ID" value="MDQ0200128.1"/>
    <property type="molecule type" value="Genomic_DNA"/>
</dbReference>
<comment type="caution">
    <text evidence="1">The sequence shown here is derived from an EMBL/GenBank/DDBJ whole genome shotgun (WGS) entry which is preliminary data.</text>
</comment>
<evidence type="ECO:0000313" key="2">
    <source>
        <dbReference type="Proteomes" id="UP001224122"/>
    </source>
</evidence>
<dbReference type="Proteomes" id="UP001224122">
    <property type="component" value="Unassembled WGS sequence"/>
</dbReference>
<proteinExistence type="predicted"/>
<evidence type="ECO:0000313" key="1">
    <source>
        <dbReference type="EMBL" id="MDQ0200128.1"/>
    </source>
</evidence>
<organism evidence="1 2">
    <name type="scientific">Neobacillus ginsengisoli</name>
    <dbReference type="NCBI Taxonomy" id="904295"/>
    <lineage>
        <taxon>Bacteria</taxon>
        <taxon>Bacillati</taxon>
        <taxon>Bacillota</taxon>
        <taxon>Bacilli</taxon>
        <taxon>Bacillales</taxon>
        <taxon>Bacillaceae</taxon>
        <taxon>Neobacillus</taxon>
    </lineage>
</organism>
<reference evidence="1 2" key="1">
    <citation type="submission" date="2023-07" db="EMBL/GenBank/DDBJ databases">
        <title>Genomic Encyclopedia of Type Strains, Phase IV (KMG-IV): sequencing the most valuable type-strain genomes for metagenomic binning, comparative biology and taxonomic classification.</title>
        <authorList>
            <person name="Goeker M."/>
        </authorList>
    </citation>
    <scope>NUCLEOTIDE SEQUENCE [LARGE SCALE GENOMIC DNA]</scope>
    <source>
        <strain evidence="1 2">DSM 27594</strain>
    </source>
</reference>